<feature type="region of interest" description="Disordered" evidence="9">
    <location>
        <begin position="1198"/>
        <end position="1244"/>
    </location>
</feature>
<dbReference type="InterPro" id="IPR002110">
    <property type="entry name" value="Ankyrin_rpt"/>
</dbReference>
<evidence type="ECO:0000256" key="7">
    <source>
        <dbReference type="ARBA" id="ARBA00023303"/>
    </source>
</evidence>
<feature type="transmembrane region" description="Helical" evidence="10">
    <location>
        <begin position="914"/>
        <end position="938"/>
    </location>
</feature>
<evidence type="ECO:0000256" key="4">
    <source>
        <dbReference type="ARBA" id="ARBA00023043"/>
    </source>
</evidence>
<keyword evidence="10" id="KW-1133">Transmembrane helix</keyword>
<feature type="transmembrane region" description="Helical" evidence="10">
    <location>
        <begin position="1004"/>
        <end position="1028"/>
    </location>
</feature>
<protein>
    <submittedName>
        <fullName evidence="11">Transient receptor potential cation channel subfamily A member 1</fullName>
    </submittedName>
</protein>
<dbReference type="Proteomes" id="UP000192578">
    <property type="component" value="Unassembled WGS sequence"/>
</dbReference>
<keyword evidence="12" id="KW-1185">Reference proteome</keyword>
<dbReference type="GO" id="GO:0034220">
    <property type="term" value="P:monoatomic ion transmembrane transport"/>
    <property type="evidence" value="ECO:0007669"/>
    <property type="project" value="UniProtKB-KW"/>
</dbReference>
<reference evidence="12" key="1">
    <citation type="submission" date="2017-01" db="EMBL/GenBank/DDBJ databases">
        <title>Comparative genomics of anhydrobiosis in the tardigrade Hypsibius dujardini.</title>
        <authorList>
            <person name="Yoshida Y."/>
            <person name="Koutsovoulos G."/>
            <person name="Laetsch D."/>
            <person name="Stevens L."/>
            <person name="Kumar S."/>
            <person name="Horikawa D."/>
            <person name="Ishino K."/>
            <person name="Komine S."/>
            <person name="Tomita M."/>
            <person name="Blaxter M."/>
            <person name="Arakawa K."/>
        </authorList>
    </citation>
    <scope>NUCLEOTIDE SEQUENCE [LARGE SCALE GENOMIC DNA]</scope>
    <source>
        <strain evidence="12">Z151</strain>
    </source>
</reference>
<keyword evidence="2" id="KW-0716">Sensory transduction</keyword>
<dbReference type="Pfam" id="PF12796">
    <property type="entry name" value="Ank_2"/>
    <property type="match status" value="4"/>
</dbReference>
<keyword evidence="7" id="KW-0407">Ion channel</keyword>
<comment type="caution">
    <text evidence="11">The sequence shown here is derived from an EMBL/GenBank/DDBJ whole genome shotgun (WGS) entry which is preliminary data.</text>
</comment>
<dbReference type="PROSITE" id="PS50297">
    <property type="entry name" value="ANK_REP_REGION"/>
    <property type="match status" value="12"/>
</dbReference>
<keyword evidence="11" id="KW-0675">Receptor</keyword>
<feature type="repeat" description="ANK" evidence="8">
    <location>
        <begin position="286"/>
        <end position="318"/>
    </location>
</feature>
<feature type="repeat" description="ANK" evidence="8">
    <location>
        <begin position="563"/>
        <end position="586"/>
    </location>
</feature>
<feature type="repeat" description="ANK" evidence="8">
    <location>
        <begin position="358"/>
        <end position="390"/>
    </location>
</feature>
<dbReference type="AlphaFoldDB" id="A0A1W0WYJ1"/>
<feature type="repeat" description="ANK" evidence="8">
    <location>
        <begin position="391"/>
        <end position="423"/>
    </location>
</feature>
<dbReference type="GO" id="GO:0022857">
    <property type="term" value="F:transmembrane transporter activity"/>
    <property type="evidence" value="ECO:0007669"/>
    <property type="project" value="TreeGrafter"/>
</dbReference>
<dbReference type="PROSITE" id="PS50088">
    <property type="entry name" value="ANK_REPEAT"/>
    <property type="match status" value="12"/>
</dbReference>
<accession>A0A1W0WYJ1</accession>
<dbReference type="OrthoDB" id="1661883at2759"/>
<dbReference type="PANTHER" id="PTHR47143">
    <property type="entry name" value="TRANSIENT RECEPTOR POTENTIAL CATION CHANNEL PROTEIN PAINLESS"/>
    <property type="match status" value="1"/>
</dbReference>
<dbReference type="SMART" id="SM00248">
    <property type="entry name" value="ANK"/>
    <property type="match status" value="15"/>
</dbReference>
<gene>
    <name evidence="11" type="ORF">BV898_05822</name>
</gene>
<feature type="transmembrane region" description="Helical" evidence="10">
    <location>
        <begin position="758"/>
        <end position="785"/>
    </location>
</feature>
<feature type="repeat" description="ANK" evidence="8">
    <location>
        <begin position="213"/>
        <end position="240"/>
    </location>
</feature>
<feature type="repeat" description="ANK" evidence="8">
    <location>
        <begin position="145"/>
        <end position="178"/>
    </location>
</feature>
<dbReference type="EMBL" id="MTYJ01000032">
    <property type="protein sequence ID" value="OQV20271.1"/>
    <property type="molecule type" value="Genomic_DNA"/>
</dbReference>
<keyword evidence="6" id="KW-0325">Glycoprotein</keyword>
<evidence type="ECO:0000256" key="1">
    <source>
        <dbReference type="ARBA" id="ARBA00022448"/>
    </source>
</evidence>
<dbReference type="PANTHER" id="PTHR47143:SF1">
    <property type="entry name" value="ION_TRANS DOMAIN-CONTAINING PROTEIN"/>
    <property type="match status" value="1"/>
</dbReference>
<dbReference type="InterPro" id="IPR036770">
    <property type="entry name" value="Ankyrin_rpt-contain_sf"/>
</dbReference>
<evidence type="ECO:0000313" key="11">
    <source>
        <dbReference type="EMBL" id="OQV20271.1"/>
    </source>
</evidence>
<evidence type="ECO:0000256" key="3">
    <source>
        <dbReference type="ARBA" id="ARBA00022737"/>
    </source>
</evidence>
<dbReference type="Pfam" id="PF00023">
    <property type="entry name" value="Ank"/>
    <property type="match status" value="4"/>
</dbReference>
<feature type="region of interest" description="Disordered" evidence="9">
    <location>
        <begin position="1104"/>
        <end position="1125"/>
    </location>
</feature>
<sequence>MPSWNSRLQQFAASASPVLFRALGGSGGSSDSLTGLTEMSGLGMTAASRRHVQFRPRVPSKGSIWSIGTSLDETADVVLVEKYFRAVKTDNFLELIDILHGDPDFIHASTSSGQTALHMAAATGSVPMIDFLVQKNADVNAKDLEGNTPLHGAVLSGASPAVVSALLILKADPNARNNALNTPIHLAAREGKSAILQTLLDYISTDTNAAGQNGETALHVAASLNHLDCLDVLVRHRASVCRPSYNGLRPIHLAASRGSVDVLRYLLTDGNVGYSKTDMLSVVDDEQGTPLHAAVYGGNVEAVEILLENGPSIKAQTKDLTTPLHLACSLGVVDIVRILCEKERQDVVEEVLAMKDDQGMTPLHRAVMFEHWKLIMILINKGANLDDTDAEGRTPLVLAASRSAKDAVSDLLMLGADTTVRDHEGRNFLHYVVLSGGDQEAFHTDLGDDAVFVRLINEKDKYGCTPLHYAAQNGFGNTSEALLRLGASLTAKNTEARSPLHYAAEYGRYNTVKKLLETAQGFGIINDTDRQGCTALHLAARNGHTKVVQLLLTNGALIHKFIEGGTSLHAAVMNDHVETAELLVEHYSYLINLADKSGNTALHLAAIHNAAQSAEFLLNKGANLVFNKNGMSAMDLAIANKAQEVALTMVQHERWKEILSQPSAVYGWTTHGLIKELPSVMKVLLDRCVDVSNRHPLSAEYYEKYDYLPLQLELYRELDSPTQKDKPKPLEALNNMVQYKRYELIAHPVCKSYLNSKWMSYGIYLHFSNLLIYSAFLGMLTSLILRGIEIDLKPRMKTMSLDHLYANKPNMSHTNVSHFGPLHLKPDIQSESLPSVDVAFLYVVMIFTASHLLKKFLQISIQGSRYFFHSTNYFELICYSTALVFAVAFFDIPDKYRYGKPGIYVGIFLRELRILMKAITVYFIMIIAFSMAFCVLNPRKSSRNRDFYEQDHGDDSPNDWQTAHKTVQSSLIRISDMLVGDVDAIQNYIDPILNDQLVFPGATYFLALVTVGVITLLIQAILMGTAVYDLEKIEKSATINMLAMQVALHTDLESKLPEAFLSRVQKTEAIVYPNYTKWRALTKWFDIFTTGDLEGLTGKAGRLGERRRKGLPSGEGSTSVQAHAQQQTKLKDVNAKMDQHYELLRLVVQRMDIKVDTDVVDDPTVARRRISRYAVRQNSRPRTAWKAIQASVSLKSALRPNSQGSDQSVKSGRKSASFGLLESSSSEHFDGGDTDHVSDEDHIH</sequence>
<feature type="repeat" description="ANK" evidence="8">
    <location>
        <begin position="597"/>
        <end position="629"/>
    </location>
</feature>
<evidence type="ECO:0000256" key="2">
    <source>
        <dbReference type="ARBA" id="ARBA00022606"/>
    </source>
</evidence>
<evidence type="ECO:0000256" key="5">
    <source>
        <dbReference type="ARBA" id="ARBA00023065"/>
    </source>
</evidence>
<evidence type="ECO:0000256" key="10">
    <source>
        <dbReference type="SAM" id="Phobius"/>
    </source>
</evidence>
<evidence type="ECO:0000313" key="12">
    <source>
        <dbReference type="Proteomes" id="UP000192578"/>
    </source>
</evidence>
<dbReference type="GO" id="GO:1902495">
    <property type="term" value="C:transmembrane transporter complex"/>
    <property type="evidence" value="ECO:0007669"/>
    <property type="project" value="TreeGrafter"/>
</dbReference>
<evidence type="ECO:0000256" key="8">
    <source>
        <dbReference type="PROSITE-ProRule" id="PRU00023"/>
    </source>
</evidence>
<keyword evidence="3" id="KW-0677">Repeat</keyword>
<feature type="repeat" description="ANK" evidence="8">
    <location>
        <begin position="112"/>
        <end position="144"/>
    </location>
</feature>
<organism evidence="11 12">
    <name type="scientific">Hypsibius exemplaris</name>
    <name type="common">Freshwater tardigrade</name>
    <dbReference type="NCBI Taxonomy" id="2072580"/>
    <lineage>
        <taxon>Eukaryota</taxon>
        <taxon>Metazoa</taxon>
        <taxon>Ecdysozoa</taxon>
        <taxon>Tardigrada</taxon>
        <taxon>Eutardigrada</taxon>
        <taxon>Parachela</taxon>
        <taxon>Hypsibioidea</taxon>
        <taxon>Hypsibiidae</taxon>
        <taxon>Hypsibius</taxon>
    </lineage>
</organism>
<feature type="repeat" description="ANK" evidence="8">
    <location>
        <begin position="531"/>
        <end position="556"/>
    </location>
</feature>
<dbReference type="InterPro" id="IPR052076">
    <property type="entry name" value="TRP_cation_channel"/>
</dbReference>
<dbReference type="SUPFAM" id="SSF48403">
    <property type="entry name" value="Ankyrin repeat"/>
    <property type="match status" value="2"/>
</dbReference>
<feature type="compositionally biased region" description="Basic and acidic residues" evidence="9">
    <location>
        <begin position="1225"/>
        <end position="1244"/>
    </location>
</feature>
<keyword evidence="10" id="KW-0812">Transmembrane</keyword>
<feature type="compositionally biased region" description="Polar residues" evidence="9">
    <location>
        <begin position="1115"/>
        <end position="1125"/>
    </location>
</feature>
<evidence type="ECO:0000256" key="9">
    <source>
        <dbReference type="SAM" id="MobiDB-lite"/>
    </source>
</evidence>
<feature type="repeat" description="ANK" evidence="8">
    <location>
        <begin position="495"/>
        <end position="527"/>
    </location>
</feature>
<feature type="transmembrane region" description="Helical" evidence="10">
    <location>
        <begin position="873"/>
        <end position="893"/>
    </location>
</feature>
<feature type="repeat" description="ANK" evidence="8">
    <location>
        <begin position="246"/>
        <end position="270"/>
    </location>
</feature>
<keyword evidence="4 8" id="KW-0040">ANK repeat</keyword>
<evidence type="ECO:0000256" key="6">
    <source>
        <dbReference type="ARBA" id="ARBA00023180"/>
    </source>
</evidence>
<keyword evidence="10" id="KW-0472">Membrane</keyword>
<name>A0A1W0WYJ1_HYPEX</name>
<proteinExistence type="predicted"/>
<feature type="repeat" description="ANK" evidence="8">
    <location>
        <begin position="462"/>
        <end position="494"/>
    </location>
</feature>
<dbReference type="Gene3D" id="1.25.40.20">
    <property type="entry name" value="Ankyrin repeat-containing domain"/>
    <property type="match status" value="5"/>
</dbReference>
<keyword evidence="1" id="KW-0813">Transport</keyword>
<feature type="compositionally biased region" description="Polar residues" evidence="9">
    <location>
        <begin position="1198"/>
        <end position="1210"/>
    </location>
</feature>
<keyword evidence="5" id="KW-0406">Ion transport</keyword>